<dbReference type="EMBL" id="MU004296">
    <property type="protein sequence ID" value="KAF2661076.1"/>
    <property type="molecule type" value="Genomic_DNA"/>
</dbReference>
<accession>A0A6A6TNM4</accession>
<evidence type="ECO:0000313" key="1">
    <source>
        <dbReference type="EMBL" id="KAF2661076.1"/>
    </source>
</evidence>
<organism evidence="1 2">
    <name type="scientific">Lophiostoma macrostomum CBS 122681</name>
    <dbReference type="NCBI Taxonomy" id="1314788"/>
    <lineage>
        <taxon>Eukaryota</taxon>
        <taxon>Fungi</taxon>
        <taxon>Dikarya</taxon>
        <taxon>Ascomycota</taxon>
        <taxon>Pezizomycotina</taxon>
        <taxon>Dothideomycetes</taxon>
        <taxon>Pleosporomycetidae</taxon>
        <taxon>Pleosporales</taxon>
        <taxon>Lophiostomataceae</taxon>
        <taxon>Lophiostoma</taxon>
    </lineage>
</organism>
<gene>
    <name evidence="1" type="ORF">K491DRAFT_687852</name>
</gene>
<name>A0A6A6TNM4_9PLEO</name>
<sequence length="94" mass="10743">MDATTQRGISMLVFTICVRIILQDALYTITWHRILQAARRIIYTIVIHSVDRRAVSEDHGRTAIYPGVVSSPAKSLRYDRRLTFYPSSQSSDDT</sequence>
<proteinExistence type="predicted"/>
<dbReference type="AlphaFoldDB" id="A0A6A6TNM4"/>
<dbReference type="Proteomes" id="UP000799324">
    <property type="component" value="Unassembled WGS sequence"/>
</dbReference>
<keyword evidence="2" id="KW-1185">Reference proteome</keyword>
<protein>
    <submittedName>
        <fullName evidence="1">Uncharacterized protein</fullName>
    </submittedName>
</protein>
<evidence type="ECO:0000313" key="2">
    <source>
        <dbReference type="Proteomes" id="UP000799324"/>
    </source>
</evidence>
<reference evidence="1" key="1">
    <citation type="journal article" date="2020" name="Stud. Mycol.">
        <title>101 Dothideomycetes genomes: a test case for predicting lifestyles and emergence of pathogens.</title>
        <authorList>
            <person name="Haridas S."/>
            <person name="Albert R."/>
            <person name="Binder M."/>
            <person name="Bloem J."/>
            <person name="Labutti K."/>
            <person name="Salamov A."/>
            <person name="Andreopoulos B."/>
            <person name="Baker S."/>
            <person name="Barry K."/>
            <person name="Bills G."/>
            <person name="Bluhm B."/>
            <person name="Cannon C."/>
            <person name="Castanera R."/>
            <person name="Culley D."/>
            <person name="Daum C."/>
            <person name="Ezra D."/>
            <person name="Gonzalez J."/>
            <person name="Henrissat B."/>
            <person name="Kuo A."/>
            <person name="Liang C."/>
            <person name="Lipzen A."/>
            <person name="Lutzoni F."/>
            <person name="Magnuson J."/>
            <person name="Mondo S."/>
            <person name="Nolan M."/>
            <person name="Ohm R."/>
            <person name="Pangilinan J."/>
            <person name="Park H.-J."/>
            <person name="Ramirez L."/>
            <person name="Alfaro M."/>
            <person name="Sun H."/>
            <person name="Tritt A."/>
            <person name="Yoshinaga Y."/>
            <person name="Zwiers L.-H."/>
            <person name="Turgeon B."/>
            <person name="Goodwin S."/>
            <person name="Spatafora J."/>
            <person name="Crous P."/>
            <person name="Grigoriev I."/>
        </authorList>
    </citation>
    <scope>NUCLEOTIDE SEQUENCE</scope>
    <source>
        <strain evidence="1">CBS 122681</strain>
    </source>
</reference>